<dbReference type="EMBL" id="NKUB01000002">
    <property type="protein sequence ID" value="PYD70810.1"/>
    <property type="molecule type" value="Genomic_DNA"/>
</dbReference>
<sequence length="66" mass="7423">MTMPPAAIAAHAPHDTSGRNGRAVSLPRLHYPAAMMHGWNRKLPEKSDQERSWGRFFHEAIKNAAF</sequence>
<name>A0A2V4RQC9_9PROT</name>
<evidence type="ECO:0000313" key="2">
    <source>
        <dbReference type="EMBL" id="PYD70810.1"/>
    </source>
</evidence>
<evidence type="ECO:0000313" key="3">
    <source>
        <dbReference type="Proteomes" id="UP000247371"/>
    </source>
</evidence>
<feature type="compositionally biased region" description="Low complexity" evidence="1">
    <location>
        <begin position="1"/>
        <end position="11"/>
    </location>
</feature>
<keyword evidence="3" id="KW-1185">Reference proteome</keyword>
<protein>
    <submittedName>
        <fullName evidence="2">Uncharacterized protein</fullName>
    </submittedName>
</protein>
<organism evidence="2 3">
    <name type="scientific">Komagataeibacter swingsii</name>
    <dbReference type="NCBI Taxonomy" id="215220"/>
    <lineage>
        <taxon>Bacteria</taxon>
        <taxon>Pseudomonadati</taxon>
        <taxon>Pseudomonadota</taxon>
        <taxon>Alphaproteobacteria</taxon>
        <taxon>Acetobacterales</taxon>
        <taxon>Acetobacteraceae</taxon>
        <taxon>Komagataeibacter</taxon>
    </lineage>
</organism>
<proteinExistence type="predicted"/>
<feature type="region of interest" description="Disordered" evidence="1">
    <location>
        <begin position="1"/>
        <end position="23"/>
    </location>
</feature>
<gene>
    <name evidence="2" type="ORF">CFR76_02405</name>
</gene>
<dbReference type="AlphaFoldDB" id="A0A2V4RQC9"/>
<accession>A0A2V4RQC9</accession>
<comment type="caution">
    <text evidence="2">The sequence shown here is derived from an EMBL/GenBank/DDBJ whole genome shotgun (WGS) entry which is preliminary data.</text>
</comment>
<dbReference type="Proteomes" id="UP000247371">
    <property type="component" value="Unassembled WGS sequence"/>
</dbReference>
<evidence type="ECO:0000256" key="1">
    <source>
        <dbReference type="SAM" id="MobiDB-lite"/>
    </source>
</evidence>
<reference evidence="2 3" key="1">
    <citation type="submission" date="2017-07" db="EMBL/GenBank/DDBJ databases">
        <title>A draft genome sequence of Komagataeibacter swingsii LMG 22125.</title>
        <authorList>
            <person name="Skraban J."/>
            <person name="Cleenwerck I."/>
            <person name="Vandamme P."/>
            <person name="Trcek J."/>
        </authorList>
    </citation>
    <scope>NUCLEOTIDE SEQUENCE [LARGE SCALE GENOMIC DNA]</scope>
    <source>
        <strain evidence="2 3">LMG 22125</strain>
    </source>
</reference>